<comment type="caution">
    <text evidence="1">The sequence shown here is derived from an EMBL/GenBank/DDBJ whole genome shotgun (WGS) entry which is preliminary data.</text>
</comment>
<proteinExistence type="predicted"/>
<sequence length="117" mass="13459">MKSETCFGKASGKALTQYYSEEEAQDAAEYSKEYYGNDLSPYHCDKCDLWHLSPKSRQTPSQKCTRCTGGYGVEKASYRSKREARLRADIIYDEQGISLRVYKCKYGSGWHLTKSHF</sequence>
<keyword evidence="2" id="KW-1185">Reference proteome</keyword>
<protein>
    <submittedName>
        <fullName evidence="1">Uncharacterized protein</fullName>
    </submittedName>
</protein>
<dbReference type="Proteomes" id="UP001431192">
    <property type="component" value="Unassembled WGS sequence"/>
</dbReference>
<name>A0ABT2P6M8_9GAMM</name>
<evidence type="ECO:0000313" key="2">
    <source>
        <dbReference type="Proteomes" id="UP001431192"/>
    </source>
</evidence>
<organism evidence="1 2">
    <name type="scientific">Shewanella phaeophyticola</name>
    <dbReference type="NCBI Taxonomy" id="2978345"/>
    <lineage>
        <taxon>Bacteria</taxon>
        <taxon>Pseudomonadati</taxon>
        <taxon>Pseudomonadota</taxon>
        <taxon>Gammaproteobacteria</taxon>
        <taxon>Alteromonadales</taxon>
        <taxon>Shewanellaceae</taxon>
        <taxon>Shewanella</taxon>
    </lineage>
</organism>
<reference evidence="1" key="1">
    <citation type="submission" date="2022-09" db="EMBL/GenBank/DDBJ databases">
        <title>Shewanella sp. KJ10-1 sp.nov, isolated from marine algae.</title>
        <authorList>
            <person name="Butt M."/>
            <person name="Lee J.K."/>
            <person name="Kim J.M."/>
            <person name="Choi D.G."/>
        </authorList>
    </citation>
    <scope>NUCLEOTIDE SEQUENCE</scope>
    <source>
        <strain evidence="1">KJ10-1</strain>
    </source>
</reference>
<gene>
    <name evidence="1" type="ORF">N4T56_19980</name>
</gene>
<accession>A0ABT2P6M8</accession>
<evidence type="ECO:0000313" key="1">
    <source>
        <dbReference type="EMBL" id="MCT8988298.1"/>
    </source>
</evidence>
<dbReference type="RefSeq" id="WP_261734407.1">
    <property type="nucleotide sequence ID" value="NZ_JAODOQ010000001.1"/>
</dbReference>
<dbReference type="EMBL" id="JAODOQ010000001">
    <property type="protein sequence ID" value="MCT8988298.1"/>
    <property type="molecule type" value="Genomic_DNA"/>
</dbReference>